<evidence type="ECO:0000256" key="3">
    <source>
        <dbReference type="ARBA" id="ARBA00022552"/>
    </source>
</evidence>
<keyword evidence="1 5" id="KW-0963">Cytoplasm</keyword>
<dbReference type="InterPro" id="IPR009000">
    <property type="entry name" value="Transl_B-barrel_sf"/>
</dbReference>
<protein>
    <recommendedName>
        <fullName evidence="5">Ribosome maturation factor RimM</fullName>
    </recommendedName>
</protein>
<keyword evidence="4 5" id="KW-0143">Chaperone</keyword>
<dbReference type="PANTHER" id="PTHR33692">
    <property type="entry name" value="RIBOSOME MATURATION FACTOR RIMM"/>
    <property type="match status" value="1"/>
</dbReference>
<dbReference type="InterPro" id="IPR036976">
    <property type="entry name" value="RimM_N_sf"/>
</dbReference>
<gene>
    <name evidence="5 8" type="primary">rimM</name>
    <name evidence="8" type="ORF">ACE1CC_02315</name>
</gene>
<dbReference type="NCBIfam" id="TIGR02273">
    <property type="entry name" value="16S_RimM"/>
    <property type="match status" value="1"/>
</dbReference>
<comment type="domain">
    <text evidence="5">The PRC barrel domain binds ribosomal protein uS19.</text>
</comment>
<comment type="function">
    <text evidence="5">An accessory protein needed during the final step in the assembly of 30S ribosomal subunit, possibly for assembly of the head region. Essential for efficient processing of 16S rRNA. May be needed both before and after RbfA during the maturation of 16S rRNA. It has affinity for free ribosomal 30S subunits but not for 70S ribosomes.</text>
</comment>
<dbReference type="SUPFAM" id="SSF50447">
    <property type="entry name" value="Translation proteins"/>
    <property type="match status" value="1"/>
</dbReference>
<accession>A0ABV4WYV8</accession>
<evidence type="ECO:0000256" key="2">
    <source>
        <dbReference type="ARBA" id="ARBA00022517"/>
    </source>
</evidence>
<dbReference type="InterPro" id="IPR011961">
    <property type="entry name" value="RimM"/>
</dbReference>
<dbReference type="InterPro" id="IPR011033">
    <property type="entry name" value="PRC_barrel-like_sf"/>
</dbReference>
<dbReference type="Pfam" id="PF01782">
    <property type="entry name" value="RimM"/>
    <property type="match status" value="1"/>
</dbReference>
<evidence type="ECO:0000256" key="4">
    <source>
        <dbReference type="ARBA" id="ARBA00023186"/>
    </source>
</evidence>
<feature type="domain" description="Ribosome maturation factor RimM PRC barrel" evidence="7">
    <location>
        <begin position="107"/>
        <end position="183"/>
    </location>
</feature>
<comment type="caution">
    <text evidence="8">The sequence shown here is derived from an EMBL/GenBank/DDBJ whole genome shotgun (WGS) entry which is preliminary data.</text>
</comment>
<dbReference type="SUPFAM" id="SSF50346">
    <property type="entry name" value="PRC-barrel domain"/>
    <property type="match status" value="1"/>
</dbReference>
<dbReference type="Pfam" id="PF24986">
    <property type="entry name" value="PRC_RimM"/>
    <property type="match status" value="1"/>
</dbReference>
<keyword evidence="2 5" id="KW-0690">Ribosome biogenesis</keyword>
<dbReference type="Proteomes" id="UP001576774">
    <property type="component" value="Unassembled WGS sequence"/>
</dbReference>
<organism evidence="8 9">
    <name type="scientific">Floridaenema aerugineum BLCC-F46</name>
    <dbReference type="NCBI Taxonomy" id="3153654"/>
    <lineage>
        <taxon>Bacteria</taxon>
        <taxon>Bacillati</taxon>
        <taxon>Cyanobacteriota</taxon>
        <taxon>Cyanophyceae</taxon>
        <taxon>Oscillatoriophycideae</taxon>
        <taxon>Aerosakkonematales</taxon>
        <taxon>Aerosakkonemataceae</taxon>
        <taxon>Floridanema</taxon>
        <taxon>Floridanema aerugineum</taxon>
    </lineage>
</organism>
<evidence type="ECO:0000256" key="1">
    <source>
        <dbReference type="ARBA" id="ARBA00022490"/>
    </source>
</evidence>
<feature type="domain" description="RimM N-terminal" evidence="6">
    <location>
        <begin position="9"/>
        <end position="93"/>
    </location>
</feature>
<keyword evidence="9" id="KW-1185">Reference proteome</keyword>
<comment type="subcellular location">
    <subcellularLocation>
        <location evidence="5">Cytoplasm</location>
    </subcellularLocation>
</comment>
<dbReference type="RefSeq" id="WP_413268862.1">
    <property type="nucleotide sequence ID" value="NZ_JBHFNQ010000018.1"/>
</dbReference>
<dbReference type="HAMAP" id="MF_00014">
    <property type="entry name" value="Ribosome_mat_RimM"/>
    <property type="match status" value="1"/>
</dbReference>
<dbReference type="Gene3D" id="2.40.30.60">
    <property type="entry name" value="RimM"/>
    <property type="match status" value="1"/>
</dbReference>
<proteinExistence type="inferred from homology"/>
<dbReference type="InterPro" id="IPR056792">
    <property type="entry name" value="PRC_RimM"/>
</dbReference>
<evidence type="ECO:0000256" key="5">
    <source>
        <dbReference type="HAMAP-Rule" id="MF_00014"/>
    </source>
</evidence>
<dbReference type="InterPro" id="IPR002676">
    <property type="entry name" value="RimM_N"/>
</dbReference>
<dbReference type="PANTHER" id="PTHR33692:SF1">
    <property type="entry name" value="RIBOSOME MATURATION FACTOR RIMM"/>
    <property type="match status" value="1"/>
</dbReference>
<dbReference type="EMBL" id="JBHFNQ010000018">
    <property type="protein sequence ID" value="MFB2875704.1"/>
    <property type="molecule type" value="Genomic_DNA"/>
</dbReference>
<name>A0ABV4WYV8_9CYAN</name>
<reference evidence="8 9" key="1">
    <citation type="submission" date="2024-09" db="EMBL/GenBank/DDBJ databases">
        <title>Floridaenema gen nov. (Aerosakkonemataceae, Aerosakkonematales ord. nov., Cyanobacteria) from benthic tropical and subtropical fresh waters, with the description of four new species.</title>
        <authorList>
            <person name="Moretto J.A."/>
            <person name="Berthold D.E."/>
            <person name="Lefler F.W."/>
            <person name="Huang I.-S."/>
            <person name="Laughinghouse H. IV."/>
        </authorList>
    </citation>
    <scope>NUCLEOTIDE SEQUENCE [LARGE SCALE GENOMIC DNA]</scope>
    <source>
        <strain evidence="8 9">BLCC-F46</strain>
    </source>
</reference>
<dbReference type="Gene3D" id="2.30.30.240">
    <property type="entry name" value="PRC-barrel domain"/>
    <property type="match status" value="1"/>
</dbReference>
<sequence>MSTEDWLEIGTIVSAQGLKGEVRVYPESDFPERFEKPGERWLLHPKETEPRSIELLSGRYIPHKNLYIVKLAGVIDRNQAEELRGCKLLVPASDRPTLEADEYHILDLVGLEVFNQLNGEKIGVVRDLIPAGNDLLLVSPNDSSGVGEEGEKQTEILIPFVQEIVPIVDLANKRIEINPPPGLLEVNK</sequence>
<comment type="subunit">
    <text evidence="5">Binds ribosomal protein uS19.</text>
</comment>
<comment type="similarity">
    <text evidence="5">Belongs to the RimM family.</text>
</comment>
<evidence type="ECO:0000313" key="9">
    <source>
        <dbReference type="Proteomes" id="UP001576774"/>
    </source>
</evidence>
<evidence type="ECO:0000259" key="6">
    <source>
        <dbReference type="Pfam" id="PF01782"/>
    </source>
</evidence>
<evidence type="ECO:0000259" key="7">
    <source>
        <dbReference type="Pfam" id="PF24986"/>
    </source>
</evidence>
<keyword evidence="3 5" id="KW-0698">rRNA processing</keyword>
<evidence type="ECO:0000313" key="8">
    <source>
        <dbReference type="EMBL" id="MFB2875704.1"/>
    </source>
</evidence>